<organism evidence="6 7">
    <name type="scientific">Candidatus Harrisonbacteria bacterium RIFCSPLOWO2_01_FULL_40_28</name>
    <dbReference type="NCBI Taxonomy" id="1798406"/>
    <lineage>
        <taxon>Bacteria</taxon>
        <taxon>Candidatus Harrisoniibacteriota</taxon>
    </lineage>
</organism>
<dbReference type="Pfam" id="PF00472">
    <property type="entry name" value="RF-1"/>
    <property type="match status" value="1"/>
</dbReference>
<accession>A0A1G1ZME0</accession>
<dbReference type="EMBL" id="MHJI01000027">
    <property type="protein sequence ID" value="OGY65007.1"/>
    <property type="molecule type" value="Genomic_DNA"/>
</dbReference>
<evidence type="ECO:0000256" key="4">
    <source>
        <dbReference type="HAMAP-Rule" id="MF_00094"/>
    </source>
</evidence>
<proteinExistence type="inferred from homology"/>
<dbReference type="Gene3D" id="3.30.160.20">
    <property type="match status" value="1"/>
</dbReference>
<dbReference type="Gene3D" id="1.20.58.410">
    <property type="entry name" value="Release factor"/>
    <property type="match status" value="1"/>
</dbReference>
<dbReference type="AlphaFoldDB" id="A0A1G1ZME0"/>
<evidence type="ECO:0000256" key="2">
    <source>
        <dbReference type="ARBA" id="ARBA00022481"/>
    </source>
</evidence>
<protein>
    <recommendedName>
        <fullName evidence="4">Peptide chain release factor 2</fullName>
        <shortName evidence="4">RF-2</shortName>
    </recommendedName>
</protein>
<dbReference type="SMART" id="SM00937">
    <property type="entry name" value="PCRF"/>
    <property type="match status" value="1"/>
</dbReference>
<dbReference type="Proteomes" id="UP000178517">
    <property type="component" value="Unassembled WGS sequence"/>
</dbReference>
<reference evidence="6 7" key="1">
    <citation type="journal article" date="2016" name="Nat. Commun.">
        <title>Thousands of microbial genomes shed light on interconnected biogeochemical processes in an aquifer system.</title>
        <authorList>
            <person name="Anantharaman K."/>
            <person name="Brown C.T."/>
            <person name="Hug L.A."/>
            <person name="Sharon I."/>
            <person name="Castelle C.J."/>
            <person name="Probst A.J."/>
            <person name="Thomas B.C."/>
            <person name="Singh A."/>
            <person name="Wilkins M.J."/>
            <person name="Karaoz U."/>
            <person name="Brodie E.L."/>
            <person name="Williams K.H."/>
            <person name="Hubbard S.S."/>
            <person name="Banfield J.F."/>
        </authorList>
    </citation>
    <scope>NUCLEOTIDE SEQUENCE [LARGE SCALE GENOMIC DNA]</scope>
</reference>
<dbReference type="PROSITE" id="PS00745">
    <property type="entry name" value="RF_PROK_I"/>
    <property type="match status" value="1"/>
</dbReference>
<dbReference type="PANTHER" id="PTHR43116:SF3">
    <property type="entry name" value="CLASS I PEPTIDE CHAIN RELEASE FACTOR"/>
    <property type="match status" value="1"/>
</dbReference>
<dbReference type="Gene3D" id="3.30.70.1660">
    <property type="match status" value="1"/>
</dbReference>
<dbReference type="STRING" id="1798406.A3A04_01420"/>
<comment type="caution">
    <text evidence="6">The sequence shown here is derived from an EMBL/GenBank/DDBJ whole genome shotgun (WGS) entry which is preliminary data.</text>
</comment>
<sequence length="338" mass="38529">MGVFDIDSKRNFLKYLESQLTDPDLWKDRGRAEQLNKEAGELRDLIEQYDAILTATEKDSLDDADTEEIKRNIKSFEQKHFLGGTYDKGPAILGLSAGVGGQDAEDWVAMLRDMYIGYAEKRDWKVRILEERIADFQSKTGRHPIRHVTFEIDGKYAYGFLKKEAGVHRLVRISPFSGKQLRHTSFALLEVFPEIPEIEERNIVIPDKDIRLEAFRSGGPGGQNVNKVETAVRLIHIPTGLTAASQVERSQAQNRVRAMKLLKAKLLKLMEATKQSEINALKVKVKPEWGSQIRSYVLHPYRLVKDHRTEVETSAVDKVLEGELDVFIDAELQLQDNQ</sequence>
<gene>
    <name evidence="4" type="primary">prfB</name>
    <name evidence="6" type="ORF">A3A04_01420</name>
</gene>
<dbReference type="GO" id="GO:0005737">
    <property type="term" value="C:cytoplasm"/>
    <property type="evidence" value="ECO:0007669"/>
    <property type="project" value="UniProtKB-SubCell"/>
</dbReference>
<dbReference type="HAMAP" id="MF_00094">
    <property type="entry name" value="Rel_fac_2"/>
    <property type="match status" value="1"/>
</dbReference>
<keyword evidence="4" id="KW-0963">Cytoplasm</keyword>
<keyword evidence="3 4" id="KW-0648">Protein biosynthesis</keyword>
<comment type="function">
    <text evidence="4">Peptide chain release factor 2 directs the termination of translation in response to the peptide chain termination codons UGA and UAA.</text>
</comment>
<evidence type="ECO:0000259" key="5">
    <source>
        <dbReference type="PROSITE" id="PS00745"/>
    </source>
</evidence>
<evidence type="ECO:0000313" key="6">
    <source>
        <dbReference type="EMBL" id="OGY65007.1"/>
    </source>
</evidence>
<evidence type="ECO:0000256" key="1">
    <source>
        <dbReference type="ARBA" id="ARBA00010835"/>
    </source>
</evidence>
<dbReference type="PANTHER" id="PTHR43116">
    <property type="entry name" value="PEPTIDE CHAIN RELEASE FACTOR 2"/>
    <property type="match status" value="1"/>
</dbReference>
<feature type="domain" description="Prokaryotic-type class I peptide chain release factors" evidence="5">
    <location>
        <begin position="216"/>
        <end position="232"/>
    </location>
</feature>
<feature type="modified residue" description="N5-methylglutamine" evidence="4">
    <location>
        <position position="223"/>
    </location>
</feature>
<name>A0A1G1ZME0_9BACT</name>
<dbReference type="InterPro" id="IPR004374">
    <property type="entry name" value="PrfB"/>
</dbReference>
<dbReference type="InterPro" id="IPR005139">
    <property type="entry name" value="PCRF"/>
</dbReference>
<comment type="subcellular location">
    <subcellularLocation>
        <location evidence="4">Cytoplasm</location>
    </subcellularLocation>
</comment>
<dbReference type="GO" id="GO:0016149">
    <property type="term" value="F:translation release factor activity, codon specific"/>
    <property type="evidence" value="ECO:0007669"/>
    <property type="project" value="UniProtKB-UniRule"/>
</dbReference>
<dbReference type="Pfam" id="PF03462">
    <property type="entry name" value="PCRF"/>
    <property type="match status" value="1"/>
</dbReference>
<dbReference type="SUPFAM" id="SSF75620">
    <property type="entry name" value="Release factor"/>
    <property type="match status" value="1"/>
</dbReference>
<evidence type="ECO:0000256" key="3">
    <source>
        <dbReference type="ARBA" id="ARBA00022917"/>
    </source>
</evidence>
<comment type="PTM">
    <text evidence="4">Methylated by PrmC. Methylation increases the termination efficiency of RF2.</text>
</comment>
<dbReference type="InterPro" id="IPR045853">
    <property type="entry name" value="Pep_chain_release_fac_I_sf"/>
</dbReference>
<comment type="similarity">
    <text evidence="1 4">Belongs to the prokaryotic/mitochondrial release factor family.</text>
</comment>
<dbReference type="InterPro" id="IPR000352">
    <property type="entry name" value="Pep_chain_release_fac_I"/>
</dbReference>
<keyword evidence="2 4" id="KW-0488">Methylation</keyword>
<evidence type="ECO:0000313" key="7">
    <source>
        <dbReference type="Proteomes" id="UP000178517"/>
    </source>
</evidence>